<proteinExistence type="predicted"/>
<dbReference type="AlphaFoldDB" id="A0A1P8W924"/>
<reference evidence="1 2" key="1">
    <citation type="journal article" date="2016" name="Front. Microbiol.">
        <title>Fuerstia marisgermanicae gen. nov., sp. nov., an Unusual Member of the Phylum Planctomycetes from the German Wadden Sea.</title>
        <authorList>
            <person name="Kohn T."/>
            <person name="Heuer A."/>
            <person name="Jogler M."/>
            <person name="Vollmers J."/>
            <person name="Boedeker C."/>
            <person name="Bunk B."/>
            <person name="Rast P."/>
            <person name="Borchert D."/>
            <person name="Glockner I."/>
            <person name="Freese H.M."/>
            <person name="Klenk H.P."/>
            <person name="Overmann J."/>
            <person name="Kaster A.K."/>
            <person name="Rohde M."/>
            <person name="Wiegand S."/>
            <person name="Jogler C."/>
        </authorList>
    </citation>
    <scope>NUCLEOTIDE SEQUENCE [LARGE SCALE GENOMIC DNA]</scope>
    <source>
        <strain evidence="1 2">NH11</strain>
    </source>
</reference>
<name>A0A1P8W924_9PLAN</name>
<gene>
    <name evidence="1" type="ORF">Fuma_00133</name>
</gene>
<evidence type="ECO:0000313" key="2">
    <source>
        <dbReference type="Proteomes" id="UP000187735"/>
    </source>
</evidence>
<dbReference type="Proteomes" id="UP000187735">
    <property type="component" value="Chromosome"/>
</dbReference>
<evidence type="ECO:0000313" key="1">
    <source>
        <dbReference type="EMBL" id="APZ90554.1"/>
    </source>
</evidence>
<dbReference type="EMBL" id="CP017641">
    <property type="protein sequence ID" value="APZ90554.1"/>
    <property type="molecule type" value="Genomic_DNA"/>
</dbReference>
<sequence length="81" mass="8731">MTFDVTACEVLSLDSGVIDCPITAEEVPVLFLTCRIAGQPIVNLAIRNPHRLADDLPNVIEQSSVLNGGKFVPEHPEGDCE</sequence>
<dbReference type="KEGG" id="fmr:Fuma_00133"/>
<keyword evidence="2" id="KW-1185">Reference proteome</keyword>
<accession>A0A1P8W924</accession>
<dbReference type="STRING" id="1891926.Fuma_00133"/>
<dbReference type="RefSeq" id="WP_077022429.1">
    <property type="nucleotide sequence ID" value="NZ_CP017641.1"/>
</dbReference>
<organism evidence="1 2">
    <name type="scientific">Fuerstiella marisgermanici</name>
    <dbReference type="NCBI Taxonomy" id="1891926"/>
    <lineage>
        <taxon>Bacteria</taxon>
        <taxon>Pseudomonadati</taxon>
        <taxon>Planctomycetota</taxon>
        <taxon>Planctomycetia</taxon>
        <taxon>Planctomycetales</taxon>
        <taxon>Planctomycetaceae</taxon>
        <taxon>Fuerstiella</taxon>
    </lineage>
</organism>
<dbReference type="OrthoDB" id="284590at2"/>
<protein>
    <submittedName>
        <fullName evidence="1">Uncharacterized protein</fullName>
    </submittedName>
</protein>